<dbReference type="EMBL" id="KZ821235">
    <property type="protein sequence ID" value="PYH44675.1"/>
    <property type="molecule type" value="Genomic_DNA"/>
</dbReference>
<sequence length="134" mass="15470">MLVLGHIVAQDWDLSKEEWGFLHLRLVCKAFKILNLNEALQKIHREDVDPIKGDLPPDEKDNVPLSLAARVVSLEITRLLLQRNDLDPKIWVEDSYQRTAYDWADHLDYDEIQDVLQAYMPQGAWSMRTAASTA</sequence>
<accession>A0A318ZB54</accession>
<dbReference type="Proteomes" id="UP000248349">
    <property type="component" value="Unassembled WGS sequence"/>
</dbReference>
<organism evidence="1 2">
    <name type="scientific">Aspergillus saccharolyticus JOP 1030-1</name>
    <dbReference type="NCBI Taxonomy" id="1450539"/>
    <lineage>
        <taxon>Eukaryota</taxon>
        <taxon>Fungi</taxon>
        <taxon>Dikarya</taxon>
        <taxon>Ascomycota</taxon>
        <taxon>Pezizomycotina</taxon>
        <taxon>Eurotiomycetes</taxon>
        <taxon>Eurotiomycetidae</taxon>
        <taxon>Eurotiales</taxon>
        <taxon>Aspergillaceae</taxon>
        <taxon>Aspergillus</taxon>
        <taxon>Aspergillus subgen. Circumdati</taxon>
    </lineage>
</organism>
<gene>
    <name evidence="1" type="ORF">BP01DRAFT_392338</name>
</gene>
<dbReference type="GeneID" id="37079372"/>
<dbReference type="SUPFAM" id="SSF48403">
    <property type="entry name" value="Ankyrin repeat"/>
    <property type="match status" value="1"/>
</dbReference>
<dbReference type="InterPro" id="IPR036770">
    <property type="entry name" value="Ankyrin_rpt-contain_sf"/>
</dbReference>
<protein>
    <submittedName>
        <fullName evidence="1">Uncharacterized protein</fullName>
    </submittedName>
</protein>
<name>A0A318ZB54_9EURO</name>
<dbReference type="RefSeq" id="XP_025430657.1">
    <property type="nucleotide sequence ID" value="XM_025578143.1"/>
</dbReference>
<evidence type="ECO:0000313" key="1">
    <source>
        <dbReference type="EMBL" id="PYH44675.1"/>
    </source>
</evidence>
<reference evidence="1 2" key="1">
    <citation type="submission" date="2016-12" db="EMBL/GenBank/DDBJ databases">
        <title>The genomes of Aspergillus section Nigri reveals drivers in fungal speciation.</title>
        <authorList>
            <consortium name="DOE Joint Genome Institute"/>
            <person name="Vesth T.C."/>
            <person name="Nybo J."/>
            <person name="Theobald S."/>
            <person name="Brandl J."/>
            <person name="Frisvad J.C."/>
            <person name="Nielsen K.F."/>
            <person name="Lyhne E.K."/>
            <person name="Kogle M.E."/>
            <person name="Kuo A."/>
            <person name="Riley R."/>
            <person name="Clum A."/>
            <person name="Nolan M."/>
            <person name="Lipzen A."/>
            <person name="Salamov A."/>
            <person name="Henrissat B."/>
            <person name="Wiebenga A."/>
            <person name="De Vries R.P."/>
            <person name="Grigoriev I.V."/>
            <person name="Mortensen U.H."/>
            <person name="Andersen M.R."/>
            <person name="Baker S.E."/>
        </authorList>
    </citation>
    <scope>NUCLEOTIDE SEQUENCE [LARGE SCALE GENOMIC DNA]</scope>
    <source>
        <strain evidence="1 2">JOP 1030-1</strain>
    </source>
</reference>
<proteinExistence type="predicted"/>
<dbReference type="AlphaFoldDB" id="A0A318ZB54"/>
<keyword evidence="2" id="KW-1185">Reference proteome</keyword>
<evidence type="ECO:0000313" key="2">
    <source>
        <dbReference type="Proteomes" id="UP000248349"/>
    </source>
</evidence>
<dbReference type="Gene3D" id="1.25.40.20">
    <property type="entry name" value="Ankyrin repeat-containing domain"/>
    <property type="match status" value="1"/>
</dbReference>